<keyword evidence="1" id="KW-1185">Reference proteome</keyword>
<dbReference type="Proteomes" id="UP000887564">
    <property type="component" value="Unplaced"/>
</dbReference>
<dbReference type="AlphaFoldDB" id="A0A914R2F5"/>
<organism evidence="1 2">
    <name type="scientific">Parascaris equorum</name>
    <name type="common">Equine roundworm</name>
    <dbReference type="NCBI Taxonomy" id="6256"/>
    <lineage>
        <taxon>Eukaryota</taxon>
        <taxon>Metazoa</taxon>
        <taxon>Ecdysozoa</taxon>
        <taxon>Nematoda</taxon>
        <taxon>Chromadorea</taxon>
        <taxon>Rhabditida</taxon>
        <taxon>Spirurina</taxon>
        <taxon>Ascaridomorpha</taxon>
        <taxon>Ascaridoidea</taxon>
        <taxon>Ascarididae</taxon>
        <taxon>Parascaris</taxon>
    </lineage>
</organism>
<accession>A0A914R2F5</accession>
<evidence type="ECO:0000313" key="1">
    <source>
        <dbReference type="Proteomes" id="UP000887564"/>
    </source>
</evidence>
<name>A0A914R2F5_PAREQ</name>
<dbReference type="WBParaSite" id="PEQ_0000043401-mRNA-1">
    <property type="protein sequence ID" value="PEQ_0000043401-mRNA-1"/>
    <property type="gene ID" value="PEQ_0000043401"/>
</dbReference>
<dbReference type="GO" id="GO:0035091">
    <property type="term" value="F:phosphatidylinositol binding"/>
    <property type="evidence" value="ECO:0007669"/>
    <property type="project" value="TreeGrafter"/>
</dbReference>
<dbReference type="PANTHER" id="PTHR22775:SF44">
    <property type="entry name" value="SORTING NEXIN-14"/>
    <property type="match status" value="1"/>
</dbReference>
<evidence type="ECO:0000313" key="2">
    <source>
        <dbReference type="WBParaSite" id="PEQ_0000043401-mRNA-1"/>
    </source>
</evidence>
<dbReference type="GO" id="GO:0097352">
    <property type="term" value="P:autophagosome maturation"/>
    <property type="evidence" value="ECO:0007669"/>
    <property type="project" value="TreeGrafter"/>
</dbReference>
<sequence length="82" mass="9765">MVIAKVKDEPEKALRAELAHRRTLEYLQEELPAHLLKSFGQKRFRQGVYTLFRTLQYPRLNKQLSYILLDVLIEKLLPLEED</sequence>
<proteinExistence type="predicted"/>
<dbReference type="GO" id="GO:0005770">
    <property type="term" value="C:late endosome"/>
    <property type="evidence" value="ECO:0007669"/>
    <property type="project" value="TreeGrafter"/>
</dbReference>
<dbReference type="PANTHER" id="PTHR22775">
    <property type="entry name" value="SORTING NEXIN"/>
    <property type="match status" value="1"/>
</dbReference>
<protein>
    <submittedName>
        <fullName evidence="2">Sorting nexin C-terminal domain-containing protein</fullName>
    </submittedName>
</protein>
<reference evidence="2" key="1">
    <citation type="submission" date="2022-11" db="UniProtKB">
        <authorList>
            <consortium name="WormBaseParasite"/>
        </authorList>
    </citation>
    <scope>IDENTIFICATION</scope>
</reference>